<reference evidence="3" key="1">
    <citation type="submission" date="2021-02" db="EMBL/GenBank/DDBJ databases">
        <title>Comparative genomics reveals that relaxation of natural selection precedes convergent phenotypic evolution of cavefish.</title>
        <authorList>
            <person name="Peng Z."/>
        </authorList>
    </citation>
    <scope>NUCLEOTIDE SEQUENCE</scope>
    <source>
        <tissue evidence="3">Muscle</tissue>
    </source>
</reference>
<dbReference type="InterPro" id="IPR013783">
    <property type="entry name" value="Ig-like_fold"/>
</dbReference>
<dbReference type="SMART" id="SM00060">
    <property type="entry name" value="FN3"/>
    <property type="match status" value="14"/>
</dbReference>
<evidence type="ECO:0000313" key="4">
    <source>
        <dbReference type="Proteomes" id="UP001059041"/>
    </source>
</evidence>
<dbReference type="PANTHER" id="PTHR47135">
    <property type="entry name" value="FIBRONECTIN TYPE III DOMAIN-CONTAINING PROTEIN 7"/>
    <property type="match status" value="1"/>
</dbReference>
<feature type="domain" description="Fibronectin type-III" evidence="2">
    <location>
        <begin position="818"/>
        <end position="904"/>
    </location>
</feature>
<feature type="domain" description="Fibronectin type-III" evidence="2">
    <location>
        <begin position="202"/>
        <end position="289"/>
    </location>
</feature>
<keyword evidence="1" id="KW-0732">Signal</keyword>
<comment type="caution">
    <text evidence="3">The sequence shown here is derived from an EMBL/GenBank/DDBJ whole genome shotgun (WGS) entry which is preliminary data.</text>
</comment>
<proteinExistence type="predicted"/>
<dbReference type="Pfam" id="PF00041">
    <property type="entry name" value="fn3"/>
    <property type="match status" value="3"/>
</dbReference>
<dbReference type="PROSITE" id="PS50853">
    <property type="entry name" value="FN3"/>
    <property type="match status" value="8"/>
</dbReference>
<evidence type="ECO:0000256" key="1">
    <source>
        <dbReference type="SAM" id="SignalP"/>
    </source>
</evidence>
<feature type="domain" description="Fibronectin type-III" evidence="2">
    <location>
        <begin position="905"/>
        <end position="991"/>
    </location>
</feature>
<feature type="domain" description="Fibronectin type-III" evidence="2">
    <location>
        <begin position="992"/>
        <end position="1078"/>
    </location>
</feature>
<accession>A0A9W7TDE8</accession>
<dbReference type="SUPFAM" id="SSF49265">
    <property type="entry name" value="Fibronectin type III"/>
    <property type="match status" value="16"/>
</dbReference>
<name>A0A9W7TDE8_TRIRA</name>
<sequence>MRVLETLGVLVLATLTQIWSTQAQECNIISITSPTASSLLIQWNRLLGLTNYFLDIRVVNDTRTNPTVVLVPEFVSIKEVFGLRPGTLYNVTLKGFLYYTSLCVDVKLARTAPATSQITYSKAISSTSIKLEWDWVQTATKYNLLVNSTLAGERYNLSFINNHAVVENLRPATAYDCYVVTSNAGGLGARSKVRTVTTLIQPPAVVTLQQTGPQSAQISWQAVDKVLIYLVTVRNVNNTIFSNRVFTTTLDLQNIAPCSVYQISVSSVNALLEPGEPREVNHSTNTLSGVTSISVDYSCDTSSAVVSWAPVFGATAYKAIAVSHNGTVLSCVSSIAECQLSHLACGERYEVHVTAMSINCESTESTSTYFQTVTCPPTDLMLYRECSSNVIIFSWAPNNYSAYYLAQAVDSTGKIMKCMTTDSSCFFTDTVCGRLYNFTVYGSSLMDSEQCDSAVGPVIQIQTAPCQPMYMETTTNCQTNVLTSNWDGAEGALRYRVDVFGNRGSNSQYTCHSTTQSCDITGIHCGESLTMLLTAFDDECSSSLALGEVAQTVPCAPQNVLAVMNCGSDSISLTWDVTLGALFYIATATDELGNTNTCNSIDPHCKITGLRCGASYSAFVMASNNKCNSSVSETITAETAPCPPGDVQVLLDCQENQGLVSWLGSQTMISFTATMEDQVGGLLSCSTTASSCRIPNLKCGQVYAVSVTHHDGVCPSMPSRPILLKSVPCGPANVRAEVQCLSGVLSMGWDRTEDAAGYTTSVVSVSTGEQVYCNSTSAACSLSDLQCGESYSIQVRSYNGTCLSLPTESLMIREVPCVPTEVVARRMCGNSSVEVSWRTSRGAQSYVAVAVDDSGHRTECSSDTTTCSLSTLLCSSVYSISVWAVDDNCSSLESQSITLRTVLCPPTNVQSSLNCSTNSASVSWDANVNALSYRGTAAGRDGHTVTCEVSAPGCQFNDLHCGQEYVFIITASDGTCDSPNSQEHRHETVPCARQSVSSFLDCASNSLNVNWAQDGTSLDYSVLARPASGAVLSCTTGTSSCIITGLQCGQTYTTVVTATNGECQGPESVTNSVQTVPCVPSSVLADVECVSNTVRASWSLAAGALSYSSVLSGPGNYSETCITSNLSCSFRGLTCAQTYMLNVISHDSQCNSLASADVSVTTAPCDPEAVSAMLLCDSRVASVSWHASAGANAYTVLAHTQNQSIPHSSCRTSATSCDLTQLQCSEVFNITVLADDGTCNSSVRASTTLKTAPCAPTMRSPTLNCSSNLALVSWAEDPDAVSVSVNATSDLGHTASCSSSAQSCSLDSLSCGQTYTVYGTAQGSQCASTHSAPFSIITAPCTPSTLSADYTCGTSTALVSWDESQGRESFYLHVEANGHSDNCSTTQTHCSINSLRCGHLYNVSVESVSSRCNSSDAARMQLQTAPCAPQNVTVNLQCSRNTISVSWVGSPGAVGYNVTALGPDGDVRHSYVTDTSCQLPNMHCAQTYNIMVTPFSDTCAGFPSTAYSFIAGPCPPTNVEVSLKCNGNVGIVHWTAAQNAEMYIATAMGYDGHSHTCTSNGTSCNFMDLHCEENYTVTVVTVERGCQSEPSTPVTLRSAICPPSNLDGHTNCANNDIIITWDPSPVSGATYFLYSQQMDGQNSTFSPTQTSHALTGLQCGMSFIVQVAAEDNICMSQYGNPVQVYTAPCPPSSLEASASCGTNMGTISWQAGAGANSYTANVVGNHGHTVSCTSTNTSCSVKLDCGHQYTATVVSSVDLCNSTANNSIQFDSAPCLPGNVMAQLDCNVNNLEVQWDHSESIPDSYTALAIARDGTQFSCNTGSTSCTIQNLRCGRTYSVVVTTSTISCGIIEGSDYQIQTAPCKPESLNVQLQCSTNIAEVTWNNDEAEQFDMVTALNFTGDATTCNSTNASCAFTQLRCGESYTISVIGFTENCTSEPSTSVSLDTGETVLKKKMRIENNSFHQGCLIFAASYFRRLA</sequence>
<keyword evidence="4" id="KW-1185">Reference proteome</keyword>
<evidence type="ECO:0000259" key="2">
    <source>
        <dbReference type="PROSITE" id="PS50853"/>
    </source>
</evidence>
<protein>
    <recommendedName>
        <fullName evidence="2">Fibronectin type-III domain-containing protein</fullName>
    </recommendedName>
</protein>
<gene>
    <name evidence="3" type="ORF">IRJ41_023987</name>
</gene>
<feature type="chain" id="PRO_5040975904" description="Fibronectin type-III domain-containing protein" evidence="1">
    <location>
        <begin position="24"/>
        <end position="1979"/>
    </location>
</feature>
<dbReference type="InterPro" id="IPR036116">
    <property type="entry name" value="FN3_sf"/>
</dbReference>
<dbReference type="PANTHER" id="PTHR47135:SF3">
    <property type="entry name" value="FIBRONECTIN TYPE-III DOMAIN-CONTAINING PROTEIN"/>
    <property type="match status" value="1"/>
</dbReference>
<feature type="signal peptide" evidence="1">
    <location>
        <begin position="1"/>
        <end position="23"/>
    </location>
</feature>
<dbReference type="Proteomes" id="UP001059041">
    <property type="component" value="Linkage Group LG21"/>
</dbReference>
<feature type="domain" description="Fibronectin type-III" evidence="2">
    <location>
        <begin position="114"/>
        <end position="201"/>
    </location>
</feature>
<dbReference type="CDD" id="cd00063">
    <property type="entry name" value="FN3"/>
    <property type="match status" value="5"/>
</dbReference>
<dbReference type="EMBL" id="JAFHDT010000021">
    <property type="protein sequence ID" value="KAI7794726.1"/>
    <property type="molecule type" value="Genomic_DNA"/>
</dbReference>
<feature type="domain" description="Fibronectin type-III" evidence="2">
    <location>
        <begin position="1602"/>
        <end position="1689"/>
    </location>
</feature>
<dbReference type="Gene3D" id="2.60.40.10">
    <property type="entry name" value="Immunoglobulins"/>
    <property type="match status" value="11"/>
</dbReference>
<feature type="domain" description="Fibronectin type-III" evidence="2">
    <location>
        <begin position="1428"/>
        <end position="1514"/>
    </location>
</feature>
<feature type="domain" description="Fibronectin type-III" evidence="2">
    <location>
        <begin position="556"/>
        <end position="642"/>
    </location>
</feature>
<evidence type="ECO:0000313" key="3">
    <source>
        <dbReference type="EMBL" id="KAI7794726.1"/>
    </source>
</evidence>
<dbReference type="InterPro" id="IPR003961">
    <property type="entry name" value="FN3_dom"/>
</dbReference>
<dbReference type="OrthoDB" id="9908419at2759"/>
<organism evidence="3 4">
    <name type="scientific">Triplophysa rosa</name>
    <name type="common">Cave loach</name>
    <dbReference type="NCBI Taxonomy" id="992332"/>
    <lineage>
        <taxon>Eukaryota</taxon>
        <taxon>Metazoa</taxon>
        <taxon>Chordata</taxon>
        <taxon>Craniata</taxon>
        <taxon>Vertebrata</taxon>
        <taxon>Euteleostomi</taxon>
        <taxon>Actinopterygii</taxon>
        <taxon>Neopterygii</taxon>
        <taxon>Teleostei</taxon>
        <taxon>Ostariophysi</taxon>
        <taxon>Cypriniformes</taxon>
        <taxon>Nemacheilidae</taxon>
        <taxon>Triplophysa</taxon>
    </lineage>
</organism>